<evidence type="ECO:0000256" key="8">
    <source>
        <dbReference type="HAMAP-Rule" id="MF_00379"/>
    </source>
</evidence>
<gene>
    <name evidence="8" type="primary">mnmE</name>
    <name evidence="8" type="synonym">trmE</name>
    <name evidence="12" type="ORF">A4S15_06640</name>
</gene>
<dbReference type="CDD" id="cd04164">
    <property type="entry name" value="trmE"/>
    <property type="match status" value="1"/>
</dbReference>
<keyword evidence="2 8" id="KW-0819">tRNA processing</keyword>
<dbReference type="Pfam" id="PF10396">
    <property type="entry name" value="TrmE_N"/>
    <property type="match status" value="1"/>
</dbReference>
<dbReference type="HAMAP" id="MF_00379">
    <property type="entry name" value="GTPase_MnmE"/>
    <property type="match status" value="1"/>
</dbReference>
<dbReference type="InterPro" id="IPR027417">
    <property type="entry name" value="P-loop_NTPase"/>
</dbReference>
<dbReference type="InterPro" id="IPR018948">
    <property type="entry name" value="GTP-bd_TrmE_N"/>
</dbReference>
<comment type="subunit">
    <text evidence="8">Homodimer. Heterotetramer of two MnmE and two MnmG subunits.</text>
</comment>
<proteinExistence type="inferred from homology"/>
<feature type="domain" description="G" evidence="9">
    <location>
        <begin position="217"/>
        <end position="303"/>
    </location>
</feature>
<dbReference type="CDD" id="cd14858">
    <property type="entry name" value="TrmE_N"/>
    <property type="match status" value="1"/>
</dbReference>
<dbReference type="SUPFAM" id="SSF52540">
    <property type="entry name" value="P-loop containing nucleoside triphosphate hydrolases"/>
    <property type="match status" value="1"/>
</dbReference>
<dbReference type="AlphaFoldDB" id="A0A1W9HYG5"/>
<evidence type="ECO:0000256" key="2">
    <source>
        <dbReference type="ARBA" id="ARBA00022694"/>
    </source>
</evidence>
<feature type="binding site" evidence="8">
    <location>
        <begin position="269"/>
        <end position="272"/>
    </location>
    <ligand>
        <name>GTP</name>
        <dbReference type="ChEBI" id="CHEBI:37565"/>
    </ligand>
</feature>
<keyword evidence="3 8" id="KW-0547">Nucleotide-binding</keyword>
<evidence type="ECO:0000256" key="1">
    <source>
        <dbReference type="ARBA" id="ARBA00011043"/>
    </source>
</evidence>
<keyword evidence="5 8" id="KW-0460">Magnesium</keyword>
<dbReference type="Gene3D" id="1.20.120.430">
    <property type="entry name" value="tRNA modification GTPase MnmE domain 2"/>
    <property type="match status" value="1"/>
</dbReference>
<dbReference type="SUPFAM" id="SSF103025">
    <property type="entry name" value="Folate-binding domain"/>
    <property type="match status" value="1"/>
</dbReference>
<sequence>MDTIYALSSGVGKAGVAIIRLSGGASAAAVRALCGVLPAPRRAVLTRIRHPVSQELIDQGLVLWFPGPASFTGEDVAELHIHGGRAVIAATLGALAVIDGTRAAEAGEFTRRAFANGRLDLTEIEGLSDLLDAQTEQQRRAALRAAIGVHRALYENWTRRITWAQALIEAAIDFSDEGDVPAETRGAMLDVVEKLNADIAVHLQSIARGQILRDGVQVVIAGPPNAGKSSLLNWFAQKEVAIVTEQPGTTRDVIDVHLDLGGVAFQISDTAGLRTSADPVEVEGMRRTRARMGHADLVLWLSEDGAAGAEGRVPVWSFRSKQDLHQGDDPAASGLSTVTGFGLDRLLQDLQRFGRDLVGDADGAPVMIRERHRVSFLEAADHLQRVLAADISYPLEFTAEDLRLAAMAIGRVTGRIDVEDVLGEIFARFCVGK</sequence>
<comment type="caution">
    <text evidence="8">Lacks conserved residue(s) required for the propagation of feature annotation.</text>
</comment>
<feature type="domain" description="MnmE helical" evidence="11">
    <location>
        <begin position="121"/>
        <end position="430"/>
    </location>
</feature>
<dbReference type="SUPFAM" id="SSF116878">
    <property type="entry name" value="TrmE connector domain"/>
    <property type="match status" value="1"/>
</dbReference>
<keyword evidence="4 8" id="KW-0378">Hydrolase</keyword>
<dbReference type="FunFam" id="3.30.1360.120:FF:000007">
    <property type="entry name" value="tRNA modification GTPase GTPBP3, mitochondrial"/>
    <property type="match status" value="1"/>
</dbReference>
<feature type="binding site" evidence="8">
    <location>
        <position position="20"/>
    </location>
    <ligand>
        <name>(6S)-5-formyl-5,6,7,8-tetrahydrofolate</name>
        <dbReference type="ChEBI" id="CHEBI:57457"/>
    </ligand>
</feature>
<feature type="binding site" evidence="8">
    <location>
        <begin position="225"/>
        <end position="230"/>
    </location>
    <ligand>
        <name>GTP</name>
        <dbReference type="ChEBI" id="CHEBI:37565"/>
    </ligand>
</feature>
<protein>
    <recommendedName>
        <fullName evidence="8">tRNA modification GTPase MnmE</fullName>
        <ecNumber evidence="8">3.6.-.-</ecNumber>
    </recommendedName>
</protein>
<comment type="cofactor">
    <cofactor evidence="8">
        <name>K(+)</name>
        <dbReference type="ChEBI" id="CHEBI:29103"/>
    </cofactor>
    <text evidence="8">Binds 1 potassium ion per subunit.</text>
</comment>
<dbReference type="Proteomes" id="UP000192872">
    <property type="component" value="Unassembled WGS sequence"/>
</dbReference>
<dbReference type="GO" id="GO:0005737">
    <property type="term" value="C:cytoplasm"/>
    <property type="evidence" value="ECO:0007669"/>
    <property type="project" value="UniProtKB-SubCell"/>
</dbReference>
<reference evidence="12 13" key="1">
    <citation type="journal article" date="2017" name="Water Res.">
        <title>Comammox in drinking water systems.</title>
        <authorList>
            <person name="Wang Y."/>
            <person name="Ma L."/>
            <person name="Mao Y."/>
            <person name="Jiang X."/>
            <person name="Xia Y."/>
            <person name="Yu K."/>
            <person name="Li B."/>
            <person name="Zhang T."/>
        </authorList>
    </citation>
    <scope>NUCLEOTIDE SEQUENCE [LARGE SCALE GENOMIC DNA]</scope>
    <source>
        <strain evidence="12">SG_bin8</strain>
    </source>
</reference>
<feature type="binding site" evidence="8">
    <location>
        <position position="78"/>
    </location>
    <ligand>
        <name>(6S)-5-formyl-5,6,7,8-tetrahydrofolate</name>
        <dbReference type="ChEBI" id="CHEBI:57457"/>
    </ligand>
</feature>
<dbReference type="PANTHER" id="PTHR42714">
    <property type="entry name" value="TRNA MODIFICATION GTPASE GTPBP3"/>
    <property type="match status" value="1"/>
</dbReference>
<feature type="binding site" evidence="8">
    <location>
        <position position="250"/>
    </location>
    <ligand>
        <name>Mg(2+)</name>
        <dbReference type="ChEBI" id="CHEBI:18420"/>
    </ligand>
</feature>
<accession>A0A1W9HYG5</accession>
<dbReference type="Gene3D" id="3.40.50.300">
    <property type="entry name" value="P-loop containing nucleotide triphosphate hydrolases"/>
    <property type="match status" value="1"/>
</dbReference>
<dbReference type="GO" id="GO:0030488">
    <property type="term" value="P:tRNA methylation"/>
    <property type="evidence" value="ECO:0007669"/>
    <property type="project" value="TreeGrafter"/>
</dbReference>
<feature type="binding site" evidence="8">
    <location>
        <begin position="244"/>
        <end position="250"/>
    </location>
    <ligand>
        <name>GTP</name>
        <dbReference type="ChEBI" id="CHEBI:37565"/>
    </ligand>
</feature>
<name>A0A1W9HYG5_9HYPH</name>
<dbReference type="NCBIfam" id="TIGR00231">
    <property type="entry name" value="small_GTP"/>
    <property type="match status" value="1"/>
</dbReference>
<evidence type="ECO:0000313" key="12">
    <source>
        <dbReference type="EMBL" id="OQW52516.1"/>
    </source>
</evidence>
<comment type="similarity">
    <text evidence="1 8">Belongs to the TRAFAC class TrmE-Era-EngA-EngB-Septin-like GTPase superfamily. TrmE GTPase family.</text>
</comment>
<evidence type="ECO:0000259" key="11">
    <source>
        <dbReference type="Pfam" id="PF12631"/>
    </source>
</evidence>
<dbReference type="RefSeq" id="WP_376801669.1">
    <property type="nucleotide sequence ID" value="NZ_DBNB01000020.1"/>
</dbReference>
<evidence type="ECO:0000259" key="10">
    <source>
        <dbReference type="Pfam" id="PF10396"/>
    </source>
</evidence>
<keyword evidence="8" id="KW-0963">Cytoplasm</keyword>
<dbReference type="GO" id="GO:0005525">
    <property type="term" value="F:GTP binding"/>
    <property type="evidence" value="ECO:0007669"/>
    <property type="project" value="UniProtKB-UniRule"/>
</dbReference>
<dbReference type="InterPro" id="IPR006073">
    <property type="entry name" value="GTP-bd"/>
</dbReference>
<dbReference type="Pfam" id="PF01926">
    <property type="entry name" value="MMR_HSR1"/>
    <property type="match status" value="1"/>
</dbReference>
<feature type="domain" description="GTP-binding protein TrmE N-terminal" evidence="10">
    <location>
        <begin position="3"/>
        <end position="118"/>
    </location>
</feature>
<dbReference type="InterPro" id="IPR027266">
    <property type="entry name" value="TrmE/GcvT-like"/>
</dbReference>
<comment type="caution">
    <text evidence="12">The sequence shown here is derived from an EMBL/GenBank/DDBJ whole genome shotgun (WGS) entry which is preliminary data.</text>
</comment>
<dbReference type="EC" id="3.6.-.-" evidence="8"/>
<dbReference type="InterPro" id="IPR004520">
    <property type="entry name" value="GTPase_MnmE"/>
</dbReference>
<dbReference type="Gene3D" id="3.30.1360.120">
    <property type="entry name" value="Probable tRNA modification gtpase trme, domain 1"/>
    <property type="match status" value="1"/>
</dbReference>
<evidence type="ECO:0000256" key="7">
    <source>
        <dbReference type="ARBA" id="ARBA00023134"/>
    </source>
</evidence>
<evidence type="ECO:0000256" key="4">
    <source>
        <dbReference type="ARBA" id="ARBA00022801"/>
    </source>
</evidence>
<evidence type="ECO:0000256" key="5">
    <source>
        <dbReference type="ARBA" id="ARBA00022842"/>
    </source>
</evidence>
<organism evidence="12 13">
    <name type="scientific">Candidatus Raskinella chloraquaticus</name>
    <dbReference type="NCBI Taxonomy" id="1951219"/>
    <lineage>
        <taxon>Bacteria</taxon>
        <taxon>Pseudomonadati</taxon>
        <taxon>Pseudomonadota</taxon>
        <taxon>Alphaproteobacteria</taxon>
        <taxon>Hyphomicrobiales</taxon>
        <taxon>Phreatobacteraceae</taxon>
        <taxon>Candidatus Raskinella</taxon>
    </lineage>
</organism>
<dbReference type="GO" id="GO:0046872">
    <property type="term" value="F:metal ion binding"/>
    <property type="evidence" value="ECO:0007669"/>
    <property type="project" value="UniProtKB-KW"/>
</dbReference>
<dbReference type="NCBIfam" id="NF003661">
    <property type="entry name" value="PRK05291.1-3"/>
    <property type="match status" value="1"/>
</dbReference>
<dbReference type="InterPro" id="IPR005225">
    <property type="entry name" value="Small_GTP-bd"/>
</dbReference>
<dbReference type="InterPro" id="IPR025867">
    <property type="entry name" value="MnmE_helical"/>
</dbReference>
<feature type="binding site" evidence="8">
    <location>
        <position position="433"/>
    </location>
    <ligand>
        <name>(6S)-5-formyl-5,6,7,8-tetrahydrofolate</name>
        <dbReference type="ChEBI" id="CHEBI:57457"/>
    </ligand>
</feature>
<comment type="function">
    <text evidence="8">Exhibits a very high intrinsic GTPase hydrolysis rate. Involved in the addition of a carboxymethylaminomethyl (cmnm) group at the wobble position (U34) of certain tRNAs, forming tRNA-cmnm(5)s(2)U34.</text>
</comment>
<dbReference type="InterPro" id="IPR027368">
    <property type="entry name" value="MnmE_dom2"/>
</dbReference>
<keyword evidence="7 8" id="KW-0342">GTP-binding</keyword>
<comment type="subcellular location">
    <subcellularLocation>
        <location evidence="8">Cytoplasm</location>
    </subcellularLocation>
</comment>
<evidence type="ECO:0000259" key="9">
    <source>
        <dbReference type="Pfam" id="PF01926"/>
    </source>
</evidence>
<dbReference type="Pfam" id="PF12631">
    <property type="entry name" value="MnmE_helical"/>
    <property type="match status" value="1"/>
</dbReference>
<dbReference type="STRING" id="1827387.A4S15_06640"/>
<evidence type="ECO:0000313" key="13">
    <source>
        <dbReference type="Proteomes" id="UP000192872"/>
    </source>
</evidence>
<feature type="binding site" evidence="8">
    <location>
        <position position="229"/>
    </location>
    <ligand>
        <name>Mg(2+)</name>
        <dbReference type="ChEBI" id="CHEBI:18420"/>
    </ligand>
</feature>
<dbReference type="EMBL" id="LWDL01000012">
    <property type="protein sequence ID" value="OQW52516.1"/>
    <property type="molecule type" value="Genomic_DNA"/>
</dbReference>
<feature type="binding site" evidence="8">
    <location>
        <position position="118"/>
    </location>
    <ligand>
        <name>(6S)-5-formyl-5,6,7,8-tetrahydrofolate</name>
        <dbReference type="ChEBI" id="CHEBI:57457"/>
    </ligand>
</feature>
<dbReference type="PANTHER" id="PTHR42714:SF2">
    <property type="entry name" value="TRNA MODIFICATION GTPASE GTPBP3, MITOCHONDRIAL"/>
    <property type="match status" value="1"/>
</dbReference>
<dbReference type="GO" id="GO:0003924">
    <property type="term" value="F:GTPase activity"/>
    <property type="evidence" value="ECO:0007669"/>
    <property type="project" value="UniProtKB-UniRule"/>
</dbReference>
<evidence type="ECO:0000256" key="6">
    <source>
        <dbReference type="ARBA" id="ARBA00022958"/>
    </source>
</evidence>
<evidence type="ECO:0000256" key="3">
    <source>
        <dbReference type="ARBA" id="ARBA00022741"/>
    </source>
</evidence>
<dbReference type="GO" id="GO:0002098">
    <property type="term" value="P:tRNA wobble uridine modification"/>
    <property type="evidence" value="ECO:0007669"/>
    <property type="project" value="TreeGrafter"/>
</dbReference>
<dbReference type="InterPro" id="IPR031168">
    <property type="entry name" value="G_TrmE"/>
</dbReference>
<keyword evidence="6 8" id="KW-0630">Potassium</keyword>
<keyword evidence="8" id="KW-0479">Metal-binding</keyword>